<dbReference type="Gene3D" id="2.40.10.270">
    <property type="entry name" value="Bacteriophage SPP1 head-tail adaptor protein"/>
    <property type="match status" value="1"/>
</dbReference>
<dbReference type="RefSeq" id="WP_061522957.1">
    <property type="nucleotide sequence ID" value="NZ_JAJJBV010000018.1"/>
</dbReference>
<name>A0A150F3K0_9BACI</name>
<organism evidence="1 2">
    <name type="scientific">Bacillus nakamurai</name>
    <dbReference type="NCBI Taxonomy" id="1793963"/>
    <lineage>
        <taxon>Bacteria</taxon>
        <taxon>Bacillati</taxon>
        <taxon>Bacillota</taxon>
        <taxon>Bacilli</taxon>
        <taxon>Bacillales</taxon>
        <taxon>Bacillaceae</taxon>
        <taxon>Bacillus</taxon>
    </lineage>
</organism>
<keyword evidence="2" id="KW-1185">Reference proteome</keyword>
<dbReference type="AlphaFoldDB" id="A0A150F3K0"/>
<gene>
    <name evidence="1" type="ORF">AXI58_03320</name>
</gene>
<accession>A0A150F3K0</accession>
<evidence type="ECO:0000313" key="1">
    <source>
        <dbReference type="EMBL" id="KXZ15302.1"/>
    </source>
</evidence>
<dbReference type="Proteomes" id="UP000075430">
    <property type="component" value="Unassembled WGS sequence"/>
</dbReference>
<sequence>MPIAKTGDLNERITFNVQKSTKINGVPKMGPVEVATVWAAVWRQRLKDRINNLGEGIANKITFVVRQNLPFKITNDMTISHKGTEYKIVDIEPDTVNYEWKTIICEAIT</sequence>
<dbReference type="STRING" id="1793963.AXI58_03320"/>
<proteinExistence type="predicted"/>
<dbReference type="OrthoDB" id="2892649at2"/>
<reference evidence="2" key="1">
    <citation type="submission" date="2016-02" db="EMBL/GenBank/DDBJ databases">
        <authorList>
            <person name="Dunlap C."/>
        </authorList>
    </citation>
    <scope>NUCLEOTIDE SEQUENCE [LARGE SCALE GENOMIC DNA]</scope>
    <source>
        <strain evidence="2">NRRL B-41092</strain>
    </source>
</reference>
<dbReference type="InterPro" id="IPR008767">
    <property type="entry name" value="Phage_SPP1_head-tail_adaptor"/>
</dbReference>
<dbReference type="InterPro" id="IPR038666">
    <property type="entry name" value="SSP1_head-tail_sf"/>
</dbReference>
<dbReference type="NCBIfam" id="TIGR01563">
    <property type="entry name" value="gp16_SPP1"/>
    <property type="match status" value="1"/>
</dbReference>
<dbReference type="Pfam" id="PF05521">
    <property type="entry name" value="Phage_HCP"/>
    <property type="match status" value="1"/>
</dbReference>
<dbReference type="EMBL" id="LSBA01000036">
    <property type="protein sequence ID" value="KXZ15302.1"/>
    <property type="molecule type" value="Genomic_DNA"/>
</dbReference>
<protein>
    <submittedName>
        <fullName evidence="1">Head-tail adaptor protein</fullName>
    </submittedName>
</protein>
<evidence type="ECO:0000313" key="2">
    <source>
        <dbReference type="Proteomes" id="UP000075430"/>
    </source>
</evidence>
<comment type="caution">
    <text evidence="1">The sequence shown here is derived from an EMBL/GenBank/DDBJ whole genome shotgun (WGS) entry which is preliminary data.</text>
</comment>